<reference evidence="1 3" key="1">
    <citation type="submission" date="2012-10" db="EMBL/GenBank/DDBJ databases">
        <title>Genome assembly of Amycolatopsis azurea DSM 43854.</title>
        <authorList>
            <person name="Khatri I."/>
            <person name="Kaur I."/>
            <person name="Subramanian S."/>
            <person name="Mayilraj S."/>
        </authorList>
    </citation>
    <scope>NUCLEOTIDE SEQUENCE [LARGE SCALE GENOMIC DNA]</scope>
    <source>
        <strain evidence="1 3">DSM 43854</strain>
    </source>
</reference>
<dbReference type="PATRIC" id="fig|1238180.3.peg.5849"/>
<dbReference type="EMBL" id="MUXN01000005">
    <property type="protein sequence ID" value="OOC07091.1"/>
    <property type="molecule type" value="Genomic_DNA"/>
</dbReference>
<dbReference type="Proteomes" id="UP000188551">
    <property type="component" value="Unassembled WGS sequence"/>
</dbReference>
<dbReference type="RefSeq" id="WP_005163325.1">
    <property type="nucleotide sequence ID" value="NZ_ANMG01000059.1"/>
</dbReference>
<evidence type="ECO:0000313" key="1">
    <source>
        <dbReference type="EMBL" id="EMD24319.1"/>
    </source>
</evidence>
<name>M2NPY0_9PSEU</name>
<reference evidence="2 4" key="2">
    <citation type="submission" date="2017-02" db="EMBL/GenBank/DDBJ databases">
        <title>Amycolatopsis azurea DSM 43854 draft genome.</title>
        <authorList>
            <person name="Mayilraj S."/>
        </authorList>
    </citation>
    <scope>NUCLEOTIDE SEQUENCE [LARGE SCALE GENOMIC DNA]</scope>
    <source>
        <strain evidence="2 4">DSM 43854</strain>
    </source>
</reference>
<sequence length="284" mass="30920">MTDDPDPKPPDPEEGPAATSFDAETVNHVQTYLSPSTMKIETALFGVDNGTSSSRARATGRVTDQDITEAITTYVPPDCYPLASKALENENAVVLHGPADVGKRASAIVLLRERTDGPLILLSPQLDLTELGERDYDKGSGYALVDHIVVPTTAEQEFEWRMVRERLVKAGAYLVVTTTTPPSLPMVAVQHVGWEPPRPDDVLVRRTSVPLSEDDLDTLTKSLAGSIRMRDVVQLAKRLTDGESMANAVGHLDQTARSKVCAWFDKEPSRRQIAEVTALSFALG</sequence>
<dbReference type="Proteomes" id="UP000014137">
    <property type="component" value="Unassembled WGS sequence"/>
</dbReference>
<protein>
    <submittedName>
        <fullName evidence="1">Uncharacterized protein</fullName>
    </submittedName>
</protein>
<evidence type="ECO:0000313" key="2">
    <source>
        <dbReference type="EMBL" id="OOC07091.1"/>
    </source>
</evidence>
<organism evidence="1 3">
    <name type="scientific">Amycolatopsis azurea DSM 43854</name>
    <dbReference type="NCBI Taxonomy" id="1238180"/>
    <lineage>
        <taxon>Bacteria</taxon>
        <taxon>Bacillati</taxon>
        <taxon>Actinomycetota</taxon>
        <taxon>Actinomycetes</taxon>
        <taxon>Pseudonocardiales</taxon>
        <taxon>Pseudonocardiaceae</taxon>
        <taxon>Amycolatopsis</taxon>
    </lineage>
</organism>
<dbReference type="EMBL" id="ANMG01000059">
    <property type="protein sequence ID" value="EMD24319.1"/>
    <property type="molecule type" value="Genomic_DNA"/>
</dbReference>
<dbReference type="AlphaFoldDB" id="M2NPY0"/>
<proteinExistence type="predicted"/>
<gene>
    <name evidence="2" type="ORF">B0293_08445</name>
    <name evidence="1" type="ORF">C791_5934</name>
</gene>
<evidence type="ECO:0000313" key="3">
    <source>
        <dbReference type="Proteomes" id="UP000014137"/>
    </source>
</evidence>
<comment type="caution">
    <text evidence="1">The sequence shown here is derived from an EMBL/GenBank/DDBJ whole genome shotgun (WGS) entry which is preliminary data.</text>
</comment>
<dbReference type="OrthoDB" id="3681676at2"/>
<accession>M2NPY0</accession>
<keyword evidence="4" id="KW-1185">Reference proteome</keyword>
<evidence type="ECO:0000313" key="4">
    <source>
        <dbReference type="Proteomes" id="UP000188551"/>
    </source>
</evidence>